<proteinExistence type="evidence at transcript level"/>
<protein>
    <submittedName>
        <fullName evidence="2">Putative chemosensory protein</fullName>
    </submittedName>
</protein>
<evidence type="ECO:0000313" key="2">
    <source>
        <dbReference type="EMBL" id="AGY49261.1"/>
    </source>
</evidence>
<keyword evidence="1" id="KW-0732">Signal</keyword>
<reference evidence="2" key="2">
    <citation type="submission" date="2013-04" db="EMBL/GenBank/DDBJ databases">
        <authorList>
            <person name="Zhang Y.-N."/>
            <person name="Jin J.-Y."/>
            <person name="Jin R."/>
            <person name="Xia Y.-H."/>
            <person name="Dong S.-L."/>
        </authorList>
    </citation>
    <scope>NUCLEOTIDE SEQUENCE</scope>
</reference>
<dbReference type="AlphaFoldDB" id="U5PZD6"/>
<dbReference type="EMBL" id="KC907748">
    <property type="protein sequence ID" value="AGY49261.1"/>
    <property type="molecule type" value="mRNA"/>
</dbReference>
<dbReference type="SUPFAM" id="SSF100910">
    <property type="entry name" value="Chemosensory protein Csp2"/>
    <property type="match status" value="1"/>
</dbReference>
<dbReference type="PANTHER" id="PTHR11257:SF13">
    <property type="entry name" value="GEO07322P1"/>
    <property type="match status" value="1"/>
</dbReference>
<sequence>MKVLVVLSALIAFTAAAALSPSELDMLEAFDYDTLFANDEHRNIVFNCMLEKGDCGDFKQVAELSREIVKNKCAECSPKQKAKYDTVMKKLHDNFEPFYNDLMKKIEAKQE</sequence>
<reference evidence="2" key="1">
    <citation type="journal article" date="2013" name="PLoS ONE">
        <title>Differential expression patterns in chemosensory and non-chemosensory tissues of putative chemosensory genes identified by transcriptome analysis of insect pest the purple stem borer Sesamia inferens (Walker).</title>
        <authorList>
            <person name="Zhang Y.N."/>
            <person name="Jin J.Y."/>
            <person name="Jin R."/>
            <person name="Xia Y.H."/>
            <person name="Zhou J.J."/>
            <person name="Deng J.Y."/>
            <person name="Dong S.L."/>
        </authorList>
    </citation>
    <scope>NUCLEOTIDE SEQUENCE</scope>
</reference>
<dbReference type="Pfam" id="PF03392">
    <property type="entry name" value="OS-D"/>
    <property type="match status" value="1"/>
</dbReference>
<organism evidence="2">
    <name type="scientific">Sesamia inferens</name>
    <name type="common">Purple stem borer</name>
    <dbReference type="NCBI Taxonomy" id="492764"/>
    <lineage>
        <taxon>Eukaryota</taxon>
        <taxon>Metazoa</taxon>
        <taxon>Ecdysozoa</taxon>
        <taxon>Arthropoda</taxon>
        <taxon>Hexapoda</taxon>
        <taxon>Insecta</taxon>
        <taxon>Pterygota</taxon>
        <taxon>Neoptera</taxon>
        <taxon>Endopterygota</taxon>
        <taxon>Lepidoptera</taxon>
        <taxon>Glossata</taxon>
        <taxon>Ditrysia</taxon>
        <taxon>Noctuoidea</taxon>
        <taxon>Noctuidae</taxon>
        <taxon>Amphipyrinae</taxon>
        <taxon>Sesamia</taxon>
    </lineage>
</organism>
<feature type="signal peptide" evidence="1">
    <location>
        <begin position="1"/>
        <end position="16"/>
    </location>
</feature>
<accession>U5PZD6</accession>
<dbReference type="PANTHER" id="PTHR11257">
    <property type="entry name" value="CHEMOSENSORY PROTEIN-RELATED"/>
    <property type="match status" value="1"/>
</dbReference>
<name>U5PZD6_SESIF</name>
<dbReference type="InterPro" id="IPR005055">
    <property type="entry name" value="A10/PebIII"/>
</dbReference>
<evidence type="ECO:0000256" key="1">
    <source>
        <dbReference type="SAM" id="SignalP"/>
    </source>
</evidence>
<dbReference type="InterPro" id="IPR036682">
    <property type="entry name" value="OS_D_A10/PebIII_sf"/>
</dbReference>
<feature type="chain" id="PRO_5004663629" evidence="1">
    <location>
        <begin position="17"/>
        <end position="111"/>
    </location>
</feature>
<dbReference type="Gene3D" id="1.10.2080.10">
    <property type="entry name" value="Insect odorant-binding protein A10/Ejaculatory bulb-specific protein 3"/>
    <property type="match status" value="1"/>
</dbReference>